<organism evidence="4 5">
    <name type="scientific">Nocardia tengchongensis</name>
    <dbReference type="NCBI Taxonomy" id="2055889"/>
    <lineage>
        <taxon>Bacteria</taxon>
        <taxon>Bacillati</taxon>
        <taxon>Actinomycetota</taxon>
        <taxon>Actinomycetes</taxon>
        <taxon>Mycobacteriales</taxon>
        <taxon>Nocardiaceae</taxon>
        <taxon>Nocardia</taxon>
    </lineage>
</organism>
<accession>A0ABX8CL77</accession>
<sequence length="202" mass="21946">MTAHESPRLRADATRNRRAILDAADELLTQDGVENLTMDRVAAAAGVGKGTIFHRFGSRAGLIRELIFERAQDLLEHVQSGPAPIGPGAPAAERLLAFFDGFTGLIGDNIELVMAYAGVGRDSDDDRAAMMHQFWQRHIAALLTELHPDLDVELTAMLLHTSLGGTFVWEMIRRGETERYRAGVRALVASVIATPVGSGQMT</sequence>
<feature type="DNA-binding region" description="H-T-H motif" evidence="2">
    <location>
        <begin position="37"/>
        <end position="56"/>
    </location>
</feature>
<evidence type="ECO:0000256" key="1">
    <source>
        <dbReference type="ARBA" id="ARBA00023125"/>
    </source>
</evidence>
<dbReference type="Pfam" id="PF00440">
    <property type="entry name" value="TetR_N"/>
    <property type="match status" value="1"/>
</dbReference>
<keyword evidence="1 2" id="KW-0238">DNA-binding</keyword>
<evidence type="ECO:0000256" key="2">
    <source>
        <dbReference type="PROSITE-ProRule" id="PRU00335"/>
    </source>
</evidence>
<dbReference type="Proteomes" id="UP000683310">
    <property type="component" value="Chromosome"/>
</dbReference>
<keyword evidence="5" id="KW-1185">Reference proteome</keyword>
<dbReference type="InterPro" id="IPR036271">
    <property type="entry name" value="Tet_transcr_reg_TetR-rel_C_sf"/>
</dbReference>
<dbReference type="PANTHER" id="PTHR30055:SF209">
    <property type="entry name" value="POSSIBLE TRANSCRIPTIONAL REGULATORY PROTEIN (PROBABLY TETR-FAMILY)"/>
    <property type="match status" value="1"/>
</dbReference>
<dbReference type="SUPFAM" id="SSF48498">
    <property type="entry name" value="Tetracyclin repressor-like, C-terminal domain"/>
    <property type="match status" value="1"/>
</dbReference>
<name>A0ABX8CL77_9NOCA</name>
<dbReference type="InterPro" id="IPR050109">
    <property type="entry name" value="HTH-type_TetR-like_transc_reg"/>
</dbReference>
<dbReference type="EMBL" id="CP074371">
    <property type="protein sequence ID" value="QVI20675.1"/>
    <property type="molecule type" value="Genomic_DNA"/>
</dbReference>
<dbReference type="SUPFAM" id="SSF46689">
    <property type="entry name" value="Homeodomain-like"/>
    <property type="match status" value="1"/>
</dbReference>
<dbReference type="PROSITE" id="PS50977">
    <property type="entry name" value="HTH_TETR_2"/>
    <property type="match status" value="1"/>
</dbReference>
<protein>
    <submittedName>
        <fullName evidence="4">TetR/AcrR family transcriptional regulator</fullName>
    </submittedName>
</protein>
<evidence type="ECO:0000313" key="5">
    <source>
        <dbReference type="Proteomes" id="UP000683310"/>
    </source>
</evidence>
<evidence type="ECO:0000259" key="3">
    <source>
        <dbReference type="PROSITE" id="PS50977"/>
    </source>
</evidence>
<dbReference type="Gene3D" id="1.10.357.10">
    <property type="entry name" value="Tetracycline Repressor, domain 2"/>
    <property type="match status" value="1"/>
</dbReference>
<dbReference type="PRINTS" id="PR00455">
    <property type="entry name" value="HTHTETR"/>
</dbReference>
<dbReference type="InterPro" id="IPR001647">
    <property type="entry name" value="HTH_TetR"/>
</dbReference>
<dbReference type="InterPro" id="IPR009057">
    <property type="entry name" value="Homeodomain-like_sf"/>
</dbReference>
<proteinExistence type="predicted"/>
<gene>
    <name evidence="4" type="ORF">KHQ06_31895</name>
</gene>
<dbReference type="PANTHER" id="PTHR30055">
    <property type="entry name" value="HTH-TYPE TRANSCRIPTIONAL REGULATOR RUTR"/>
    <property type="match status" value="1"/>
</dbReference>
<evidence type="ECO:0000313" key="4">
    <source>
        <dbReference type="EMBL" id="QVI20675.1"/>
    </source>
</evidence>
<dbReference type="RefSeq" id="WP_213556783.1">
    <property type="nucleotide sequence ID" value="NZ_JBHXAJ010000014.1"/>
</dbReference>
<reference evidence="4 5" key="1">
    <citation type="submission" date="2021-04" db="EMBL/GenBank/DDBJ databases">
        <title>Nocardia tengchongensis.</title>
        <authorList>
            <person name="Zhuang k."/>
            <person name="Ran Y."/>
            <person name="Li W."/>
        </authorList>
    </citation>
    <scope>NUCLEOTIDE SEQUENCE [LARGE SCALE GENOMIC DNA]</scope>
    <source>
        <strain evidence="4 5">CFH S0057</strain>
    </source>
</reference>
<feature type="domain" description="HTH tetR-type" evidence="3">
    <location>
        <begin position="14"/>
        <end position="74"/>
    </location>
</feature>